<accession>A0A7T8KSJ5</accession>
<evidence type="ECO:0000313" key="1">
    <source>
        <dbReference type="EMBL" id="QQP61395.1"/>
    </source>
</evidence>
<dbReference type="RefSeq" id="WP_123061279.1">
    <property type="nucleotide sequence ID" value="NZ_BTRW01000010.1"/>
</dbReference>
<dbReference type="AlphaFoldDB" id="A0A7T8KSJ5"/>
<proteinExistence type="predicted"/>
<geneLocation type="plasmid" evidence="1">
    <name>pN7435-R3645</name>
</geneLocation>
<keyword evidence="1" id="KW-0614">Plasmid</keyword>
<reference evidence="1" key="1">
    <citation type="submission" date="2020-02" db="EMBL/GenBank/DDBJ databases">
        <title>A new conjugative MDR plasmid carrying the lsa(E) gene in Enterococcus faecium with potential transmission to Staphylococcus aureus.</title>
        <authorList>
            <person name="Yan X."/>
            <person name="Wang J."/>
            <person name="You Y."/>
            <person name="Tao X."/>
            <person name="Meng F."/>
            <person name="Zhang J."/>
        </authorList>
    </citation>
    <scope>NUCLEOTIDE SEQUENCE</scope>
    <source>
        <strain evidence="1">N7435</strain>
        <plasmid evidence="1">pN7435-R3645</plasmid>
    </source>
</reference>
<protein>
    <submittedName>
        <fullName evidence="1">Uncharacterized protein</fullName>
    </submittedName>
</protein>
<organism evidence="1">
    <name type="scientific">Enterococcus faecium</name>
    <name type="common">Streptococcus faecium</name>
    <dbReference type="NCBI Taxonomy" id="1352"/>
    <lineage>
        <taxon>Bacteria</taxon>
        <taxon>Bacillati</taxon>
        <taxon>Bacillota</taxon>
        <taxon>Bacilli</taxon>
        <taxon>Lactobacillales</taxon>
        <taxon>Enterococcaceae</taxon>
        <taxon>Enterococcus</taxon>
    </lineage>
</organism>
<dbReference type="EMBL" id="MT022086">
    <property type="protein sequence ID" value="QQP61395.1"/>
    <property type="molecule type" value="Genomic_DNA"/>
</dbReference>
<sequence length="102" mass="11835">MKLEIKEVVCDWGIYVDGETYPFMIFNSKANAQEIMRIMELDNKHERFDSVKKMENECEAVEYQKTCANNKYILGAMGLGKSASIKQVYEESQENCVYENSN</sequence>
<name>A0A7T8KSJ5_ENTFC</name>